<dbReference type="AlphaFoldDB" id="A0A6G1KCA7"/>
<evidence type="ECO:0000313" key="1">
    <source>
        <dbReference type="EMBL" id="KAF2710444.1"/>
    </source>
</evidence>
<protein>
    <recommendedName>
        <fullName evidence="3">HAD-like protein</fullName>
    </recommendedName>
</protein>
<name>A0A6G1KCA7_9PLEO</name>
<keyword evidence="2" id="KW-1185">Reference proteome</keyword>
<dbReference type="InterPro" id="IPR023214">
    <property type="entry name" value="HAD_sf"/>
</dbReference>
<dbReference type="InterPro" id="IPR050849">
    <property type="entry name" value="HAD-like_hydrolase_phosphatase"/>
</dbReference>
<reference evidence="1" key="1">
    <citation type="journal article" date="2020" name="Stud. Mycol.">
        <title>101 Dothideomycetes genomes: a test case for predicting lifestyles and emergence of pathogens.</title>
        <authorList>
            <person name="Haridas S."/>
            <person name="Albert R."/>
            <person name="Binder M."/>
            <person name="Bloem J."/>
            <person name="Labutti K."/>
            <person name="Salamov A."/>
            <person name="Andreopoulos B."/>
            <person name="Baker S."/>
            <person name="Barry K."/>
            <person name="Bills G."/>
            <person name="Bluhm B."/>
            <person name="Cannon C."/>
            <person name="Castanera R."/>
            <person name="Culley D."/>
            <person name="Daum C."/>
            <person name="Ezra D."/>
            <person name="Gonzalez J."/>
            <person name="Henrissat B."/>
            <person name="Kuo A."/>
            <person name="Liang C."/>
            <person name="Lipzen A."/>
            <person name="Lutzoni F."/>
            <person name="Magnuson J."/>
            <person name="Mondo S."/>
            <person name="Nolan M."/>
            <person name="Ohm R."/>
            <person name="Pangilinan J."/>
            <person name="Park H.-J."/>
            <person name="Ramirez L."/>
            <person name="Alfaro M."/>
            <person name="Sun H."/>
            <person name="Tritt A."/>
            <person name="Yoshinaga Y."/>
            <person name="Zwiers L.-H."/>
            <person name="Turgeon B."/>
            <person name="Goodwin S."/>
            <person name="Spatafora J."/>
            <person name="Crous P."/>
            <person name="Grigoriev I."/>
        </authorList>
    </citation>
    <scope>NUCLEOTIDE SEQUENCE</scope>
    <source>
        <strain evidence="1">CBS 279.74</strain>
    </source>
</reference>
<gene>
    <name evidence="1" type="ORF">K504DRAFT_262315</name>
</gene>
<sequence length="380" mass="42611">MSRAIFRPLSRALSTFSHPRILRILRNPMSRPTIPLPLEQPIAWVLDFDGTVTKRDTLDALVDIAAEAKPKDTISAAWKHCTESYLSDYSAALKQYAPDSLPTTVEAEKELLEDLKEVERKSIDRVSASKIFERVTAAQLRYGAAKAVKSGRVQLRFGVNEFLHHVLSQYSQQDHSPSTVGILSVNWSRRFITACLQAARASFDKPLPEVRSMAPEFTVNTVENAEVKELHQAHSTNSPKHTEAPLWMEIFANELGGLEDGGHSTGKLCAGNISILSSHDKLLYLEYIQDQMSASGATKPIPVIYVGDSWTDFDCLLKANLGICIRDDPMTSSQRMLADSFKRLGIQCLHVHEGKTDKWGVVWAKDFEQIKEWAETEFRL</sequence>
<dbReference type="EMBL" id="MU005769">
    <property type="protein sequence ID" value="KAF2710444.1"/>
    <property type="molecule type" value="Genomic_DNA"/>
</dbReference>
<accession>A0A6G1KCA7</accession>
<dbReference type="InterPro" id="IPR036412">
    <property type="entry name" value="HAD-like_sf"/>
</dbReference>
<evidence type="ECO:0000313" key="2">
    <source>
        <dbReference type="Proteomes" id="UP000799428"/>
    </source>
</evidence>
<dbReference type="PANTHER" id="PTHR28181">
    <property type="entry name" value="UPF0655 PROTEIN YCR015C"/>
    <property type="match status" value="1"/>
</dbReference>
<proteinExistence type="predicted"/>
<evidence type="ECO:0008006" key="3">
    <source>
        <dbReference type="Google" id="ProtNLM"/>
    </source>
</evidence>
<dbReference type="Gene3D" id="3.40.50.1000">
    <property type="entry name" value="HAD superfamily/HAD-like"/>
    <property type="match status" value="1"/>
</dbReference>
<dbReference type="Proteomes" id="UP000799428">
    <property type="component" value="Unassembled WGS sequence"/>
</dbReference>
<dbReference type="PANTHER" id="PTHR28181:SF1">
    <property type="entry name" value="COLD TOLERANCE PROTEIN 1"/>
    <property type="match status" value="1"/>
</dbReference>
<organism evidence="1 2">
    <name type="scientific">Pleomassaria siparia CBS 279.74</name>
    <dbReference type="NCBI Taxonomy" id="1314801"/>
    <lineage>
        <taxon>Eukaryota</taxon>
        <taxon>Fungi</taxon>
        <taxon>Dikarya</taxon>
        <taxon>Ascomycota</taxon>
        <taxon>Pezizomycotina</taxon>
        <taxon>Dothideomycetes</taxon>
        <taxon>Pleosporomycetidae</taxon>
        <taxon>Pleosporales</taxon>
        <taxon>Pleomassariaceae</taxon>
        <taxon>Pleomassaria</taxon>
    </lineage>
</organism>
<dbReference type="OrthoDB" id="10255128at2759"/>
<dbReference type="SUPFAM" id="SSF56784">
    <property type="entry name" value="HAD-like"/>
    <property type="match status" value="1"/>
</dbReference>